<name>A0A2B4RFR6_STYPI</name>
<dbReference type="InterPro" id="IPR004875">
    <property type="entry name" value="DDE_SF_endonuclease_dom"/>
</dbReference>
<comment type="caution">
    <text evidence="2">The sequence shown here is derived from an EMBL/GenBank/DDBJ whole genome shotgun (WGS) entry which is preliminary data.</text>
</comment>
<dbReference type="GO" id="GO:0003676">
    <property type="term" value="F:nucleic acid binding"/>
    <property type="evidence" value="ECO:0007669"/>
    <property type="project" value="InterPro"/>
</dbReference>
<feature type="domain" description="DDE-1" evidence="1">
    <location>
        <begin position="103"/>
        <end position="173"/>
    </location>
</feature>
<dbReference type="Proteomes" id="UP000225706">
    <property type="component" value="Unassembled WGS sequence"/>
</dbReference>
<sequence length="250" mass="28005">MNLTRRIVTSSRPAITKATWLEVKATFVHDIVSAIVEDEIPDELILNVDQTPSKFVPTDNVTMAEKSSKHVSRNESSDKRGITVTLAETLSGQILLVKEELDLPETQKALLVWHAFKAQSTDKVLSELERLNINVVAVPKNMAHLLQPLDLTTNGSVKKMEKRGFSDYFTSTITETLEKDPQRDVTTIEVDLKLSTLKPIHAKLLMSIYEFLQGEKGRKIILNGWKAAGITEAVESARKGRIPTLDPFMR</sequence>
<gene>
    <name evidence="2" type="ORF">AWC38_SpisGene20105</name>
</gene>
<reference evidence="3" key="1">
    <citation type="journal article" date="2017" name="bioRxiv">
        <title>Comparative analysis of the genomes of Stylophora pistillata and Acropora digitifera provides evidence for extensive differences between species of corals.</title>
        <authorList>
            <person name="Voolstra C.R."/>
            <person name="Li Y."/>
            <person name="Liew Y.J."/>
            <person name="Baumgarten S."/>
            <person name="Zoccola D."/>
            <person name="Flot J.-F."/>
            <person name="Tambutte S."/>
            <person name="Allemand D."/>
            <person name="Aranda M."/>
        </authorList>
    </citation>
    <scope>NUCLEOTIDE SEQUENCE [LARGE SCALE GENOMIC DNA]</scope>
</reference>
<evidence type="ECO:0000313" key="3">
    <source>
        <dbReference type="Proteomes" id="UP000225706"/>
    </source>
</evidence>
<keyword evidence="3" id="KW-1185">Reference proteome</keyword>
<evidence type="ECO:0000259" key="1">
    <source>
        <dbReference type="Pfam" id="PF03184"/>
    </source>
</evidence>
<accession>A0A2B4RFR6</accession>
<organism evidence="2 3">
    <name type="scientific">Stylophora pistillata</name>
    <name type="common">Smooth cauliflower coral</name>
    <dbReference type="NCBI Taxonomy" id="50429"/>
    <lineage>
        <taxon>Eukaryota</taxon>
        <taxon>Metazoa</taxon>
        <taxon>Cnidaria</taxon>
        <taxon>Anthozoa</taxon>
        <taxon>Hexacorallia</taxon>
        <taxon>Scleractinia</taxon>
        <taxon>Astrocoeniina</taxon>
        <taxon>Pocilloporidae</taxon>
        <taxon>Stylophora</taxon>
    </lineage>
</organism>
<dbReference type="AlphaFoldDB" id="A0A2B4RFR6"/>
<dbReference type="EMBL" id="LSMT01000623">
    <property type="protein sequence ID" value="PFX15673.1"/>
    <property type="molecule type" value="Genomic_DNA"/>
</dbReference>
<proteinExistence type="predicted"/>
<evidence type="ECO:0000313" key="2">
    <source>
        <dbReference type="EMBL" id="PFX15673.1"/>
    </source>
</evidence>
<protein>
    <recommendedName>
        <fullName evidence="1">DDE-1 domain-containing protein</fullName>
    </recommendedName>
</protein>
<dbReference type="Pfam" id="PF03184">
    <property type="entry name" value="DDE_1"/>
    <property type="match status" value="1"/>
</dbReference>